<accession>A0A5Y8XNP5</accession>
<dbReference type="RefSeq" id="WP_002898742.1">
    <property type="nucleotide sequence ID" value="NZ_CAKKJQ010000158.1"/>
</dbReference>
<comment type="caution">
    <text evidence="2">The sequence shown here is derived from an EMBL/GenBank/DDBJ whole genome shotgun (WGS) entry which is preliminary data.</text>
</comment>
<evidence type="ECO:0000313" key="1">
    <source>
        <dbReference type="EMBL" id="EAJ8024523.1"/>
    </source>
</evidence>
<protein>
    <submittedName>
        <fullName evidence="2">Capsular biosynthesis protein</fullName>
    </submittedName>
</protein>
<gene>
    <name evidence="1" type="ORF">BGG17_04045</name>
    <name evidence="2" type="ORF">FZL57_03800</name>
</gene>
<dbReference type="EMBL" id="AAKBOZ010000003">
    <property type="protein sequence ID" value="ECQ5928417.1"/>
    <property type="molecule type" value="Genomic_DNA"/>
</dbReference>
<reference evidence="1" key="1">
    <citation type="submission" date="2018-05" db="EMBL/GenBank/DDBJ databases">
        <authorList>
            <consortium name="PulseNet: The National Subtyping Network for Foodborne Disease Surveillance"/>
            <person name="Tarr C.L."/>
            <person name="Trees E."/>
            <person name="Katz L.S."/>
            <person name="Carleton-Romer H.A."/>
            <person name="Stroika S."/>
            <person name="Kucerova Z."/>
            <person name="Roache K.F."/>
            <person name="Sabol A.L."/>
            <person name="Besser J."/>
            <person name="Gerner-Smidt P."/>
        </authorList>
    </citation>
    <scope>NUCLEOTIDE SEQUENCE</scope>
    <source>
        <strain evidence="1">PNUSAC000766</strain>
    </source>
</reference>
<proteinExistence type="predicted"/>
<organism evidence="2">
    <name type="scientific">Campylobacter jejuni</name>
    <dbReference type="NCBI Taxonomy" id="197"/>
    <lineage>
        <taxon>Bacteria</taxon>
        <taxon>Pseudomonadati</taxon>
        <taxon>Campylobacterota</taxon>
        <taxon>Epsilonproteobacteria</taxon>
        <taxon>Campylobacterales</taxon>
        <taxon>Campylobacteraceae</taxon>
        <taxon>Campylobacter</taxon>
    </lineage>
</organism>
<evidence type="ECO:0000313" key="2">
    <source>
        <dbReference type="EMBL" id="ECQ5928417.1"/>
    </source>
</evidence>
<reference evidence="2" key="2">
    <citation type="submission" date="2019-08" db="EMBL/GenBank/DDBJ databases">
        <authorList>
            <person name="Ashton P.M."/>
            <person name="Dallman T."/>
            <person name="Nair S."/>
            <person name="De Pinna E."/>
            <person name="Peters T."/>
            <person name="Grant K."/>
        </authorList>
    </citation>
    <scope>NUCLEOTIDE SEQUENCE</scope>
    <source>
        <strain evidence="2">279840</strain>
    </source>
</reference>
<dbReference type="AlphaFoldDB" id="A0A5Y8XNP5"/>
<dbReference type="EMBL" id="AACAVU010000005">
    <property type="protein sequence ID" value="EAJ8024523.1"/>
    <property type="molecule type" value="Genomic_DNA"/>
</dbReference>
<name>A0A5Y8XNP5_CAMJU</name>
<sequence length="645" mass="75364">MKNILSELVEKWNFNTLEKQLKKESCSNPSYYVSFLYNIGKLAKAYKVLCQFNTLGVDVKIENNLSFLDFEGCVNMNNPFQKVDFDLLCTVMHSFNKFKKNKTLSAEWICNSFNEYIIDSDRILKAYYISSALDYLFVNKDILSDFIYIKIEKKIKFLDELYRYNSNGSKKYLKLFINECGNIRNFGDLCIQKPKIAVGFIGMLRGDWENNLANLIKDVSSQYNADYFIASWNSISHFPGMNTGVADWTHRLLSLEFNKKFPAPKEVADKVLFYKYFPKVYKELSYAYEELGIDKQKLCKKMFSISSKIKNISLESQAYLSLHLVAGEYSYYLSNKVFRLIENYETMAKIRYDYIFLIRIDSQINDMGLKKIHLKDLDNNTLIELHGVGGSMIVAKRDIVKVYTAILKNYNLLNRYCTIENPHQVIPYYLSINGIKRIEAPCIRISNTYALKGIIFPNITKYLEQDLHALGNTFSEEKKNTVRNFFSNIYSCYSSDCSLLTKKYIVPYIGGAEDYKRKNRRKNFAFEYVKTELPFRVGSAVVSIYKTNKYKLLFIPYVVQEIIDKYLVDLEDYNLQAEYCCDLKLLPIKHCDDYLESQKLKKSFVYKIGEIILEAQKSRFKLGYLALLLKLAKNSINNIDRRLHV</sequence>